<evidence type="ECO:0000256" key="8">
    <source>
        <dbReference type="PIRSR" id="PIRSR016262-1"/>
    </source>
</evidence>
<keyword evidence="4 6" id="KW-0012">Acyltransferase</keyword>
<dbReference type="PIRSF" id="PIRSF016262">
    <property type="entry name" value="LPLase"/>
    <property type="match status" value="1"/>
</dbReference>
<evidence type="ECO:0000256" key="2">
    <source>
        <dbReference type="ARBA" id="ARBA00022490"/>
    </source>
</evidence>
<gene>
    <name evidence="6" type="primary">lipB</name>
    <name evidence="12" type="ORF">A2V91_05230</name>
</gene>
<comment type="function">
    <text evidence="5 6 7">Catalyzes the transfer of endogenously produced octanoic acid from octanoyl-acyl-carrier-protein onto the lipoyl domains of lipoate-dependent enzymes. Lipoyl-ACP can also act as a substrate although octanoyl-ACP is likely to be the physiological substrate.</text>
</comment>
<dbReference type="PROSITE" id="PS51733">
    <property type="entry name" value="BPL_LPL_CATALYTIC"/>
    <property type="match status" value="1"/>
</dbReference>
<dbReference type="EC" id="2.3.1.181" evidence="6 7"/>
<feature type="binding site" evidence="6 9">
    <location>
        <begin position="130"/>
        <end position="132"/>
    </location>
    <ligand>
        <name>substrate</name>
    </ligand>
</feature>
<organism evidence="12 13">
    <name type="scientific">Candidatus Muproteobacteria bacterium RBG_16_64_10</name>
    <dbReference type="NCBI Taxonomy" id="1817757"/>
    <lineage>
        <taxon>Bacteria</taxon>
        <taxon>Pseudomonadati</taxon>
        <taxon>Pseudomonadota</taxon>
        <taxon>Candidatus Muproteobacteria</taxon>
    </lineage>
</organism>
<dbReference type="FunFam" id="3.30.930.10:FF:000020">
    <property type="entry name" value="Octanoyltransferase"/>
    <property type="match status" value="1"/>
</dbReference>
<reference evidence="12 13" key="1">
    <citation type="journal article" date="2016" name="Nat. Commun.">
        <title>Thousands of microbial genomes shed light on interconnected biogeochemical processes in an aquifer system.</title>
        <authorList>
            <person name="Anantharaman K."/>
            <person name="Brown C.T."/>
            <person name="Hug L.A."/>
            <person name="Sharon I."/>
            <person name="Castelle C.J."/>
            <person name="Probst A.J."/>
            <person name="Thomas B.C."/>
            <person name="Singh A."/>
            <person name="Wilkins M.J."/>
            <person name="Karaoz U."/>
            <person name="Brodie E.L."/>
            <person name="Williams K.H."/>
            <person name="Hubbard S.S."/>
            <person name="Banfield J.F."/>
        </authorList>
    </citation>
    <scope>NUCLEOTIDE SEQUENCE [LARGE SCALE GENOMIC DNA]</scope>
</reference>
<comment type="subcellular location">
    <subcellularLocation>
        <location evidence="6">Cytoplasm</location>
    </subcellularLocation>
</comment>
<dbReference type="PANTHER" id="PTHR10993:SF7">
    <property type="entry name" value="LIPOYLTRANSFERASE 2, MITOCHONDRIAL-RELATED"/>
    <property type="match status" value="1"/>
</dbReference>
<proteinExistence type="inferred from homology"/>
<evidence type="ECO:0000256" key="9">
    <source>
        <dbReference type="PIRSR" id="PIRSR016262-2"/>
    </source>
</evidence>
<dbReference type="PROSITE" id="PS01313">
    <property type="entry name" value="LIPB"/>
    <property type="match status" value="1"/>
</dbReference>
<dbReference type="HAMAP" id="MF_00013">
    <property type="entry name" value="LipB"/>
    <property type="match status" value="1"/>
</dbReference>
<dbReference type="GO" id="GO:0009249">
    <property type="term" value="P:protein lipoylation"/>
    <property type="evidence" value="ECO:0007669"/>
    <property type="project" value="InterPro"/>
</dbReference>
<dbReference type="NCBIfam" id="TIGR00214">
    <property type="entry name" value="lipB"/>
    <property type="match status" value="1"/>
</dbReference>
<name>A0A1F6T1Q5_9PROT</name>
<dbReference type="Gene3D" id="3.30.930.10">
    <property type="entry name" value="Bira Bifunctional Protein, Domain 2"/>
    <property type="match status" value="1"/>
</dbReference>
<dbReference type="InterPro" id="IPR020605">
    <property type="entry name" value="Octanoyltransferase_CS"/>
</dbReference>
<dbReference type="InterPro" id="IPR000544">
    <property type="entry name" value="Octanoyltransferase"/>
</dbReference>
<evidence type="ECO:0000256" key="10">
    <source>
        <dbReference type="PIRSR" id="PIRSR016262-3"/>
    </source>
</evidence>
<protein>
    <recommendedName>
        <fullName evidence="6 7">Octanoyltransferase</fullName>
        <ecNumber evidence="6 7">2.3.1.181</ecNumber>
    </recommendedName>
    <alternativeName>
        <fullName evidence="6">Lipoate-protein ligase B</fullName>
    </alternativeName>
    <alternativeName>
        <fullName evidence="6">Lipoyl/octanoyl transferase</fullName>
    </alternativeName>
    <alternativeName>
        <fullName evidence="6">Octanoyl-[acyl-carrier-protein]-protein N-octanoyltransferase</fullName>
    </alternativeName>
</protein>
<evidence type="ECO:0000313" key="13">
    <source>
        <dbReference type="Proteomes" id="UP000179334"/>
    </source>
</evidence>
<comment type="caution">
    <text evidence="12">The sequence shown here is derived from an EMBL/GenBank/DDBJ whole genome shotgun (WGS) entry which is preliminary data.</text>
</comment>
<dbReference type="UniPathway" id="UPA00538">
    <property type="reaction ID" value="UER00592"/>
</dbReference>
<dbReference type="SUPFAM" id="SSF55681">
    <property type="entry name" value="Class II aaRS and biotin synthetases"/>
    <property type="match status" value="1"/>
</dbReference>
<sequence length="195" mass="21029">MKAFTEARTPDTPDELWLLEHDSVYTLGLKCRARPQPEALHGIPVVQTDRGGDITWHGPGQLVVYTLIDLERLGIGIRTLVNRMEQSVVDLLAENELTGERRTGAPGVYVGGAKVAALGLRIRRGATYHGLALNIDPDLTAFSRIDPCGYAGLAVTSLKQLGVDLPADDIGHRLVRHLSGLLGYTARVSSTATPT</sequence>
<dbReference type="Proteomes" id="UP000179334">
    <property type="component" value="Unassembled WGS sequence"/>
</dbReference>
<evidence type="ECO:0000256" key="5">
    <source>
        <dbReference type="ARBA" id="ARBA00024732"/>
    </source>
</evidence>
<feature type="binding site" evidence="6 9">
    <location>
        <begin position="117"/>
        <end position="119"/>
    </location>
    <ligand>
        <name>substrate</name>
    </ligand>
</feature>
<feature type="site" description="Lowers pKa of active site Cys" evidence="6 10">
    <location>
        <position position="114"/>
    </location>
</feature>
<dbReference type="EMBL" id="MFSR01000050">
    <property type="protein sequence ID" value="OGI39063.1"/>
    <property type="molecule type" value="Genomic_DNA"/>
</dbReference>
<comment type="similarity">
    <text evidence="6 7">Belongs to the LipB family.</text>
</comment>
<comment type="catalytic activity">
    <reaction evidence="6 7">
        <text>octanoyl-[ACP] + L-lysyl-[protein] = N(6)-octanoyl-L-lysyl-[protein] + holo-[ACP] + H(+)</text>
        <dbReference type="Rhea" id="RHEA:17665"/>
        <dbReference type="Rhea" id="RHEA-COMP:9636"/>
        <dbReference type="Rhea" id="RHEA-COMP:9685"/>
        <dbReference type="Rhea" id="RHEA-COMP:9752"/>
        <dbReference type="Rhea" id="RHEA-COMP:9928"/>
        <dbReference type="ChEBI" id="CHEBI:15378"/>
        <dbReference type="ChEBI" id="CHEBI:29969"/>
        <dbReference type="ChEBI" id="CHEBI:64479"/>
        <dbReference type="ChEBI" id="CHEBI:78463"/>
        <dbReference type="ChEBI" id="CHEBI:78809"/>
        <dbReference type="EC" id="2.3.1.181"/>
    </reaction>
</comment>
<dbReference type="Pfam" id="PF21948">
    <property type="entry name" value="LplA-B_cat"/>
    <property type="match status" value="1"/>
</dbReference>
<comment type="pathway">
    <text evidence="1 6 7">Protein modification; protein lipoylation via endogenous pathway; protein N(6)-(lipoyl)lysine from octanoyl-[acyl-carrier-protein]: step 1/2.</text>
</comment>
<feature type="active site" description="Acyl-thioester intermediate" evidence="6 8">
    <location>
        <position position="148"/>
    </location>
</feature>
<dbReference type="InterPro" id="IPR045864">
    <property type="entry name" value="aa-tRNA-synth_II/BPL/LPL"/>
</dbReference>
<dbReference type="NCBIfam" id="NF010922">
    <property type="entry name" value="PRK14342.1"/>
    <property type="match status" value="1"/>
</dbReference>
<keyword evidence="2 6" id="KW-0963">Cytoplasm</keyword>
<evidence type="ECO:0000256" key="3">
    <source>
        <dbReference type="ARBA" id="ARBA00022679"/>
    </source>
</evidence>
<dbReference type="GO" id="GO:0033819">
    <property type="term" value="F:lipoyl(octanoyl) transferase activity"/>
    <property type="evidence" value="ECO:0007669"/>
    <property type="project" value="UniProtKB-EC"/>
</dbReference>
<evidence type="ECO:0000256" key="4">
    <source>
        <dbReference type="ARBA" id="ARBA00023315"/>
    </source>
</evidence>
<dbReference type="PANTHER" id="PTHR10993">
    <property type="entry name" value="OCTANOYLTRANSFERASE"/>
    <property type="match status" value="1"/>
</dbReference>
<feature type="domain" description="BPL/LPL catalytic" evidence="11">
    <location>
        <begin position="10"/>
        <end position="186"/>
    </location>
</feature>
<dbReference type="AlphaFoldDB" id="A0A1F6T1Q5"/>
<keyword evidence="3 6" id="KW-0808">Transferase</keyword>
<feature type="binding site" evidence="6 9">
    <location>
        <begin position="50"/>
        <end position="57"/>
    </location>
    <ligand>
        <name>substrate</name>
    </ligand>
</feature>
<accession>A0A1F6T1Q5</accession>
<evidence type="ECO:0000259" key="11">
    <source>
        <dbReference type="PROSITE" id="PS51733"/>
    </source>
</evidence>
<evidence type="ECO:0000256" key="6">
    <source>
        <dbReference type="HAMAP-Rule" id="MF_00013"/>
    </source>
</evidence>
<dbReference type="GO" id="GO:0005737">
    <property type="term" value="C:cytoplasm"/>
    <property type="evidence" value="ECO:0007669"/>
    <property type="project" value="UniProtKB-SubCell"/>
</dbReference>
<evidence type="ECO:0000313" key="12">
    <source>
        <dbReference type="EMBL" id="OGI39063.1"/>
    </source>
</evidence>
<comment type="miscellaneous">
    <text evidence="6">In the reaction, the free carboxyl group of octanoic acid is attached via an amide linkage to the epsilon-amino group of a specific lysine residue of lipoyl domains of lipoate-dependent enzymes.</text>
</comment>
<dbReference type="InterPro" id="IPR004143">
    <property type="entry name" value="BPL_LPL_catalytic"/>
</dbReference>
<evidence type="ECO:0000256" key="7">
    <source>
        <dbReference type="PIRNR" id="PIRNR016262"/>
    </source>
</evidence>
<dbReference type="CDD" id="cd16444">
    <property type="entry name" value="LipB"/>
    <property type="match status" value="1"/>
</dbReference>
<evidence type="ECO:0000256" key="1">
    <source>
        <dbReference type="ARBA" id="ARBA00004821"/>
    </source>
</evidence>